<dbReference type="InterPro" id="IPR011066">
    <property type="entry name" value="MscS_channel_C_sf"/>
</dbReference>
<accession>A0A7W8D7I3</accession>
<feature type="domain" description="Mechanosensitive ion channel MscS" evidence="11">
    <location>
        <begin position="946"/>
        <end position="1011"/>
    </location>
</feature>
<evidence type="ECO:0000256" key="10">
    <source>
        <dbReference type="SAM" id="SignalP"/>
    </source>
</evidence>
<dbReference type="SUPFAM" id="SSF82861">
    <property type="entry name" value="Mechanosensitive channel protein MscS (YggB), transmembrane region"/>
    <property type="match status" value="1"/>
</dbReference>
<keyword evidence="15" id="KW-1185">Reference proteome</keyword>
<keyword evidence="5 9" id="KW-1133">Transmembrane helix</keyword>
<feature type="transmembrane region" description="Helical" evidence="9">
    <location>
        <begin position="899"/>
        <end position="922"/>
    </location>
</feature>
<dbReference type="AlphaFoldDB" id="A0A7W8D7I3"/>
<feature type="transmembrane region" description="Helical" evidence="9">
    <location>
        <begin position="612"/>
        <end position="634"/>
    </location>
</feature>
<protein>
    <submittedName>
        <fullName evidence="14">Potassium efflux system protein</fullName>
    </submittedName>
</protein>
<dbReference type="Pfam" id="PF12794">
    <property type="entry name" value="MscS_TM"/>
    <property type="match status" value="1"/>
</dbReference>
<feature type="coiled-coil region" evidence="7">
    <location>
        <begin position="205"/>
        <end position="297"/>
    </location>
</feature>
<evidence type="ECO:0000313" key="14">
    <source>
        <dbReference type="EMBL" id="MBB5209320.1"/>
    </source>
</evidence>
<evidence type="ECO:0000259" key="13">
    <source>
        <dbReference type="Pfam" id="PF21082"/>
    </source>
</evidence>
<feature type="transmembrane region" description="Helical" evidence="9">
    <location>
        <begin position="857"/>
        <end position="879"/>
    </location>
</feature>
<dbReference type="InterPro" id="IPR049278">
    <property type="entry name" value="MS_channel_C"/>
</dbReference>
<evidence type="ECO:0000313" key="15">
    <source>
        <dbReference type="Proteomes" id="UP000521199"/>
    </source>
</evidence>
<comment type="similarity">
    <text evidence="2">Belongs to the MscS (TC 1.A.23) family.</text>
</comment>
<evidence type="ECO:0000259" key="11">
    <source>
        <dbReference type="Pfam" id="PF00924"/>
    </source>
</evidence>
<dbReference type="EMBL" id="JACHHP010000005">
    <property type="protein sequence ID" value="MBB5209320.1"/>
    <property type="molecule type" value="Genomic_DNA"/>
</dbReference>
<gene>
    <name evidence="14" type="ORF">HNQ52_002883</name>
</gene>
<evidence type="ECO:0000256" key="3">
    <source>
        <dbReference type="ARBA" id="ARBA00022475"/>
    </source>
</evidence>
<feature type="signal peptide" evidence="10">
    <location>
        <begin position="1"/>
        <end position="19"/>
    </location>
</feature>
<organism evidence="14 15">
    <name type="scientific">Chiayiivirga flava</name>
    <dbReference type="NCBI Taxonomy" id="659595"/>
    <lineage>
        <taxon>Bacteria</taxon>
        <taxon>Pseudomonadati</taxon>
        <taxon>Pseudomonadota</taxon>
        <taxon>Gammaproteobacteria</taxon>
        <taxon>Lysobacterales</taxon>
        <taxon>Lysobacteraceae</taxon>
        <taxon>Chiayiivirga</taxon>
    </lineage>
</organism>
<reference evidence="14 15" key="1">
    <citation type="submission" date="2020-08" db="EMBL/GenBank/DDBJ databases">
        <title>Genomic Encyclopedia of Type Strains, Phase IV (KMG-IV): sequencing the most valuable type-strain genomes for metagenomic binning, comparative biology and taxonomic classification.</title>
        <authorList>
            <person name="Goeker M."/>
        </authorList>
    </citation>
    <scope>NUCLEOTIDE SEQUENCE [LARGE SCALE GENOMIC DNA]</scope>
    <source>
        <strain evidence="14 15">DSM 24163</strain>
    </source>
</reference>
<evidence type="ECO:0000256" key="2">
    <source>
        <dbReference type="ARBA" id="ARBA00008017"/>
    </source>
</evidence>
<dbReference type="InterPro" id="IPR010920">
    <property type="entry name" value="LSM_dom_sf"/>
</dbReference>
<feature type="transmembrane region" description="Helical" evidence="9">
    <location>
        <begin position="570"/>
        <end position="591"/>
    </location>
</feature>
<dbReference type="InterPro" id="IPR025692">
    <property type="entry name" value="MscS_IM_dom1"/>
</dbReference>
<evidence type="ECO:0000256" key="8">
    <source>
        <dbReference type="SAM" id="MobiDB-lite"/>
    </source>
</evidence>
<keyword evidence="7" id="KW-0175">Coiled coil</keyword>
<dbReference type="SUPFAM" id="SSF82689">
    <property type="entry name" value="Mechanosensitive channel protein MscS (YggB), C-terminal domain"/>
    <property type="match status" value="1"/>
</dbReference>
<evidence type="ECO:0000256" key="4">
    <source>
        <dbReference type="ARBA" id="ARBA00022692"/>
    </source>
</evidence>
<dbReference type="InterPro" id="IPR023408">
    <property type="entry name" value="MscS_beta-dom_sf"/>
</dbReference>
<feature type="region of interest" description="Disordered" evidence="8">
    <location>
        <begin position="768"/>
        <end position="788"/>
    </location>
</feature>
<dbReference type="RefSeq" id="WP_183961851.1">
    <property type="nucleotide sequence ID" value="NZ_JACHHP010000005.1"/>
</dbReference>
<dbReference type="Pfam" id="PF00924">
    <property type="entry name" value="MS_channel_2nd"/>
    <property type="match status" value="1"/>
</dbReference>
<evidence type="ECO:0000256" key="1">
    <source>
        <dbReference type="ARBA" id="ARBA00004651"/>
    </source>
</evidence>
<dbReference type="InterPro" id="IPR006685">
    <property type="entry name" value="MscS_channel_2nd"/>
</dbReference>
<comment type="subcellular location">
    <subcellularLocation>
        <location evidence="1">Cell membrane</location>
        <topology evidence="1">Multi-pass membrane protein</topology>
    </subcellularLocation>
</comment>
<feature type="transmembrane region" description="Helical" evidence="9">
    <location>
        <begin position="808"/>
        <end position="826"/>
    </location>
</feature>
<keyword evidence="6 9" id="KW-0472">Membrane</keyword>
<dbReference type="InterPro" id="IPR011014">
    <property type="entry name" value="MscS_channel_TM-2"/>
</dbReference>
<feature type="transmembrane region" description="Helical" evidence="9">
    <location>
        <begin position="536"/>
        <end position="558"/>
    </location>
</feature>
<dbReference type="PANTHER" id="PTHR30347:SF9">
    <property type="entry name" value="MINICONDUCTANCE MECHANOSENSITIVE CHANNEL MSCM"/>
    <property type="match status" value="1"/>
</dbReference>
<feature type="transmembrane region" description="Helical" evidence="9">
    <location>
        <begin position="928"/>
        <end position="958"/>
    </location>
</feature>
<dbReference type="SUPFAM" id="SSF50182">
    <property type="entry name" value="Sm-like ribonucleoproteins"/>
    <property type="match status" value="1"/>
</dbReference>
<feature type="domain" description="Mechanosensitive ion channel MscS C-terminal" evidence="13">
    <location>
        <begin position="1019"/>
        <end position="1101"/>
    </location>
</feature>
<feature type="transmembrane region" description="Helical" evidence="9">
    <location>
        <begin position="646"/>
        <end position="666"/>
    </location>
</feature>
<dbReference type="InterPro" id="IPR052702">
    <property type="entry name" value="MscS-like_channel"/>
</dbReference>
<dbReference type="GO" id="GO:0008381">
    <property type="term" value="F:mechanosensitive monoatomic ion channel activity"/>
    <property type="evidence" value="ECO:0007669"/>
    <property type="project" value="UniProtKB-ARBA"/>
</dbReference>
<dbReference type="Pfam" id="PF21082">
    <property type="entry name" value="MS_channel_3rd"/>
    <property type="match status" value="1"/>
</dbReference>
<sequence>MKHPIVFLLLLLLAPPAAAAQDAAPPSLQGAIERARDALDAGTPDDAARALLDQATANDRDADRLLAEARALTASIAADTREVTRIERALRADPNDTYRSWHLDVESDAGPAALNARLDALRISAAASNAALAETGATLAELDARPAAIAQALDAARRRIEELQGQASDTASEATPAGIAARAAVRQARAEIAMLEAEQARMPSYRRLLDVRQQQQQRETELQRRQSDVLEALLAEGTDAELDALEQRLVEQAAAVGEGDAITRAEAERNLELGRDLLRIEREQRRTNDALREAQRRQGEVSDSLRNTEARLKLGSADEAVGLILLNQSRRLEDPADVALQLDAARRQLAQSQLRVIDLDEQAAALASPQASANEALQRDDNEEIGLEQTAQRTALVEAFATRAELVERQRIAQRKLSDALVELEKALSQQLDVTRALSDILRRELLWFPSHEPVSTAWAARQIAAWADLFKPSRYVTSMRLVGEAMQQQWMLVALALLLFVVLLRLAHRVPSQLEQLAQPLLRVRTDAYRYTARALVLTLLAAAPWPLLLATVGWLLQHAGQAGKFSDSLGRAFAYAAGALYLYLSLAWLSREHGLGHKHFRWTRARRDALRAAVPWLCAGLLPLQFLLALAFVRGQEPAVDAAARLMLIAACGICGWVGWRVLAPGAVWTSRGSVDIEPVRIRKLLRFAVVAGFATIVVLALTGYVLNAGILLASVWRSAAVLTTAIVLHGLISRWFLLGERHLALKRLELRREAEIEAARAEAAKAGTAASDSTPAASDAGSTPAADPEAELLTLESVNVQTRRLLRALIIVLLLLGLLWVWAPVLPALERLDSVEVWKVSGTNDEGNPIQVPISLGSLLFGLLALALTFIAARNLPGLVELGLHSRTHLDAATRYAFTSVCRYVIVIGGMIFGLSLIGVRWEQLQWLAAALTVGLGFGLQEIFANFVSGLIILFERPFRVGDTITIGEVEGTVTKIRTRATTLLDGDNREVVVPNKMFITSRFVNWTLSDTVTRVVFKLGLAQDSDPVQVRDMLLDLARSTPLVIDNPPPTCWFLQISGGTYDFELRVHVAELLHRNRVRDDLNRRIAEAMKQHDIATGRAGTMNINLLRADADAVQPQG</sequence>
<feature type="domain" description="Mechanosensitive ion channel inner membrane" evidence="12">
    <location>
        <begin position="492"/>
        <end position="841"/>
    </location>
</feature>
<dbReference type="InterPro" id="IPR006686">
    <property type="entry name" value="MscS_channel_CS"/>
</dbReference>
<evidence type="ECO:0000259" key="12">
    <source>
        <dbReference type="Pfam" id="PF12794"/>
    </source>
</evidence>
<dbReference type="Gene3D" id="3.30.70.100">
    <property type="match status" value="1"/>
</dbReference>
<dbReference type="Proteomes" id="UP000521199">
    <property type="component" value="Unassembled WGS sequence"/>
</dbReference>
<name>A0A7W8D7I3_9GAMM</name>
<evidence type="ECO:0000256" key="5">
    <source>
        <dbReference type="ARBA" id="ARBA00022989"/>
    </source>
</evidence>
<feature type="chain" id="PRO_5031206595" evidence="10">
    <location>
        <begin position="20"/>
        <end position="1124"/>
    </location>
</feature>
<evidence type="ECO:0000256" key="6">
    <source>
        <dbReference type="ARBA" id="ARBA00023136"/>
    </source>
</evidence>
<evidence type="ECO:0000256" key="7">
    <source>
        <dbReference type="SAM" id="Coils"/>
    </source>
</evidence>
<evidence type="ECO:0000256" key="9">
    <source>
        <dbReference type="SAM" id="Phobius"/>
    </source>
</evidence>
<keyword evidence="10" id="KW-0732">Signal</keyword>
<dbReference type="Gene3D" id="2.30.30.60">
    <property type="match status" value="1"/>
</dbReference>
<keyword evidence="3" id="KW-1003">Cell membrane</keyword>
<feature type="transmembrane region" description="Helical" evidence="9">
    <location>
        <begin position="491"/>
        <end position="508"/>
    </location>
</feature>
<proteinExistence type="inferred from homology"/>
<dbReference type="Gene3D" id="1.10.287.1260">
    <property type="match status" value="1"/>
</dbReference>
<dbReference type="PANTHER" id="PTHR30347">
    <property type="entry name" value="POTASSIUM CHANNEL RELATED"/>
    <property type="match status" value="1"/>
</dbReference>
<keyword evidence="4 9" id="KW-0812">Transmembrane</keyword>
<dbReference type="PROSITE" id="PS01246">
    <property type="entry name" value="UPF0003"/>
    <property type="match status" value="1"/>
</dbReference>
<feature type="transmembrane region" description="Helical" evidence="9">
    <location>
        <begin position="721"/>
        <end position="740"/>
    </location>
</feature>
<dbReference type="GO" id="GO:0005886">
    <property type="term" value="C:plasma membrane"/>
    <property type="evidence" value="ECO:0007669"/>
    <property type="project" value="UniProtKB-SubCell"/>
</dbReference>
<feature type="transmembrane region" description="Helical" evidence="9">
    <location>
        <begin position="687"/>
        <end position="709"/>
    </location>
</feature>
<comment type="caution">
    <text evidence="14">The sequence shown here is derived from an EMBL/GenBank/DDBJ whole genome shotgun (WGS) entry which is preliminary data.</text>
</comment>